<feature type="transmembrane region" description="Helical" evidence="9">
    <location>
        <begin position="219"/>
        <end position="241"/>
    </location>
</feature>
<dbReference type="InterPro" id="IPR051449">
    <property type="entry name" value="ABC-2_transporter_component"/>
</dbReference>
<evidence type="ECO:0000256" key="5">
    <source>
        <dbReference type="ARBA" id="ARBA00022692"/>
    </source>
</evidence>
<accession>A0ABP8BS86</accession>
<keyword evidence="4" id="KW-1003">Cell membrane</keyword>
<feature type="region of interest" description="Disordered" evidence="8">
    <location>
        <begin position="335"/>
        <end position="358"/>
    </location>
</feature>
<evidence type="ECO:0000259" key="10">
    <source>
        <dbReference type="PROSITE" id="PS51012"/>
    </source>
</evidence>
<evidence type="ECO:0000256" key="3">
    <source>
        <dbReference type="ARBA" id="ARBA00022448"/>
    </source>
</evidence>
<reference evidence="12" key="1">
    <citation type="journal article" date="2019" name="Int. J. Syst. Evol. Microbiol.">
        <title>The Global Catalogue of Microorganisms (GCM) 10K type strain sequencing project: providing services to taxonomists for standard genome sequencing and annotation.</title>
        <authorList>
            <consortium name="The Broad Institute Genomics Platform"/>
            <consortium name="The Broad Institute Genome Sequencing Center for Infectious Disease"/>
            <person name="Wu L."/>
            <person name="Ma J."/>
        </authorList>
    </citation>
    <scope>NUCLEOTIDE SEQUENCE [LARGE SCALE GENOMIC DNA]</scope>
    <source>
        <strain evidence="12">JCM 17440</strain>
    </source>
</reference>
<evidence type="ECO:0000256" key="2">
    <source>
        <dbReference type="ARBA" id="ARBA00007783"/>
    </source>
</evidence>
<dbReference type="Proteomes" id="UP001501710">
    <property type="component" value="Unassembled WGS sequence"/>
</dbReference>
<name>A0ABP8BS86_9ACTN</name>
<evidence type="ECO:0000256" key="4">
    <source>
        <dbReference type="ARBA" id="ARBA00022475"/>
    </source>
</evidence>
<feature type="transmembrane region" description="Helical" evidence="9">
    <location>
        <begin position="189"/>
        <end position="213"/>
    </location>
</feature>
<protein>
    <submittedName>
        <fullName evidence="11">ABC transporter permease</fullName>
    </submittedName>
</protein>
<feature type="transmembrane region" description="Helical" evidence="9">
    <location>
        <begin position="20"/>
        <end position="38"/>
    </location>
</feature>
<dbReference type="Pfam" id="PF12698">
    <property type="entry name" value="ABC2_membrane_3"/>
    <property type="match status" value="1"/>
</dbReference>
<feature type="transmembrane region" description="Helical" evidence="9">
    <location>
        <begin position="139"/>
        <end position="163"/>
    </location>
</feature>
<evidence type="ECO:0000256" key="6">
    <source>
        <dbReference type="ARBA" id="ARBA00022989"/>
    </source>
</evidence>
<dbReference type="PANTHER" id="PTHR30294:SF29">
    <property type="entry name" value="MULTIDRUG ABC TRANSPORTER PERMEASE YBHS-RELATED"/>
    <property type="match status" value="1"/>
</dbReference>
<evidence type="ECO:0000256" key="8">
    <source>
        <dbReference type="SAM" id="MobiDB-lite"/>
    </source>
</evidence>
<keyword evidence="3" id="KW-0813">Transport</keyword>
<keyword evidence="6 9" id="KW-1133">Transmembrane helix</keyword>
<keyword evidence="12" id="KW-1185">Reference proteome</keyword>
<dbReference type="EMBL" id="BAABAS010000003">
    <property type="protein sequence ID" value="GAA4224544.1"/>
    <property type="molecule type" value="Genomic_DNA"/>
</dbReference>
<proteinExistence type="inferred from homology"/>
<dbReference type="PANTHER" id="PTHR30294">
    <property type="entry name" value="MEMBRANE COMPONENT OF ABC TRANSPORTER YHHJ-RELATED"/>
    <property type="match status" value="1"/>
</dbReference>
<evidence type="ECO:0000256" key="9">
    <source>
        <dbReference type="SAM" id="Phobius"/>
    </source>
</evidence>
<organism evidence="11 12">
    <name type="scientific">Actinomadura meridiana</name>
    <dbReference type="NCBI Taxonomy" id="559626"/>
    <lineage>
        <taxon>Bacteria</taxon>
        <taxon>Bacillati</taxon>
        <taxon>Actinomycetota</taxon>
        <taxon>Actinomycetes</taxon>
        <taxon>Streptosporangiales</taxon>
        <taxon>Thermomonosporaceae</taxon>
        <taxon>Actinomadura</taxon>
    </lineage>
</organism>
<keyword evidence="5 9" id="KW-0812">Transmembrane</keyword>
<gene>
    <name evidence="11" type="ORF">GCM10022254_04240</name>
</gene>
<evidence type="ECO:0000256" key="1">
    <source>
        <dbReference type="ARBA" id="ARBA00004651"/>
    </source>
</evidence>
<evidence type="ECO:0000313" key="11">
    <source>
        <dbReference type="EMBL" id="GAA4224544.1"/>
    </source>
</evidence>
<evidence type="ECO:0000313" key="12">
    <source>
        <dbReference type="Proteomes" id="UP001501710"/>
    </source>
</evidence>
<feature type="transmembrane region" description="Helical" evidence="9">
    <location>
        <begin position="307"/>
        <end position="327"/>
    </location>
</feature>
<sequence length="358" mass="38255">MWAMIVKEFLELRRDHRTMAMIIVLPLVLLVVFGYAASFNVEDVSTHVVGPRAQQVAAQLHEPLKVDKIDPAGTAATAHETLRKSDADVVVSTTASGPSTVYIDGSELFMAKAAAAAAAESGGQLKPDVLYNPDLKTSWVMVPALIGMILTFIGTIITSIGLVRERQAGTLEQLAVMPFRPSDVIAGKIAPYFVLAAIDMVIVAVVGSLLFGVPFNGSLLIFAVGGAVFLFTVLGIGVLISTVSQNQGQATQLALMTMLPQILLSGMIFPLESMAVGVRWIGYLLPLTYFIKIASGTMLKDAPFESLWMPLAVLTGMAVFVFSAAVLRFRRDLAPKQPSTKSEPPSGPERSEPLVGAR</sequence>
<feature type="domain" description="ABC transmembrane type-2" evidence="10">
    <location>
        <begin position="89"/>
        <end position="332"/>
    </location>
</feature>
<dbReference type="InterPro" id="IPR047817">
    <property type="entry name" value="ABC2_TM_bact-type"/>
</dbReference>
<comment type="similarity">
    <text evidence="2">Belongs to the ABC-2 integral membrane protein family.</text>
</comment>
<evidence type="ECO:0000256" key="7">
    <source>
        <dbReference type="ARBA" id="ARBA00023136"/>
    </source>
</evidence>
<comment type="caution">
    <text evidence="11">The sequence shown here is derived from an EMBL/GenBank/DDBJ whole genome shotgun (WGS) entry which is preliminary data.</text>
</comment>
<dbReference type="InterPro" id="IPR013525">
    <property type="entry name" value="ABC2_TM"/>
</dbReference>
<keyword evidence="7 9" id="KW-0472">Membrane</keyword>
<comment type="subcellular location">
    <subcellularLocation>
        <location evidence="1">Cell membrane</location>
        <topology evidence="1">Multi-pass membrane protein</topology>
    </subcellularLocation>
</comment>
<dbReference type="PROSITE" id="PS51012">
    <property type="entry name" value="ABC_TM2"/>
    <property type="match status" value="1"/>
</dbReference>